<name>A0A9D4REH0_DREPO</name>
<organism evidence="1 2">
    <name type="scientific">Dreissena polymorpha</name>
    <name type="common">Zebra mussel</name>
    <name type="synonym">Mytilus polymorpha</name>
    <dbReference type="NCBI Taxonomy" id="45954"/>
    <lineage>
        <taxon>Eukaryota</taxon>
        <taxon>Metazoa</taxon>
        <taxon>Spiralia</taxon>
        <taxon>Lophotrochozoa</taxon>
        <taxon>Mollusca</taxon>
        <taxon>Bivalvia</taxon>
        <taxon>Autobranchia</taxon>
        <taxon>Heteroconchia</taxon>
        <taxon>Euheterodonta</taxon>
        <taxon>Imparidentia</taxon>
        <taxon>Neoheterodontei</taxon>
        <taxon>Myida</taxon>
        <taxon>Dreissenoidea</taxon>
        <taxon>Dreissenidae</taxon>
        <taxon>Dreissena</taxon>
    </lineage>
</organism>
<evidence type="ECO:0000313" key="2">
    <source>
        <dbReference type="Proteomes" id="UP000828390"/>
    </source>
</evidence>
<gene>
    <name evidence="1" type="ORF">DPMN_026600</name>
</gene>
<protein>
    <submittedName>
        <fullName evidence="1">Uncharacterized protein</fullName>
    </submittedName>
</protein>
<dbReference type="Proteomes" id="UP000828390">
    <property type="component" value="Unassembled WGS sequence"/>
</dbReference>
<accession>A0A9D4REH0</accession>
<dbReference type="AlphaFoldDB" id="A0A9D4REH0"/>
<sequence>MTKWVLLSSKSEQTAQKSVEEVMRLRGKKLQPTDSVNEHVLKHYDVVHKIINVLGKEIELAPIHVRITWVSCQYISSWKGNT</sequence>
<comment type="caution">
    <text evidence="1">The sequence shown here is derived from an EMBL/GenBank/DDBJ whole genome shotgun (WGS) entry which is preliminary data.</text>
</comment>
<reference evidence="1" key="1">
    <citation type="journal article" date="2019" name="bioRxiv">
        <title>The Genome of the Zebra Mussel, Dreissena polymorpha: A Resource for Invasive Species Research.</title>
        <authorList>
            <person name="McCartney M.A."/>
            <person name="Auch B."/>
            <person name="Kono T."/>
            <person name="Mallez S."/>
            <person name="Zhang Y."/>
            <person name="Obille A."/>
            <person name="Becker A."/>
            <person name="Abrahante J.E."/>
            <person name="Garbe J."/>
            <person name="Badalamenti J.P."/>
            <person name="Herman A."/>
            <person name="Mangelson H."/>
            <person name="Liachko I."/>
            <person name="Sullivan S."/>
            <person name="Sone E.D."/>
            <person name="Koren S."/>
            <person name="Silverstein K.A.T."/>
            <person name="Beckman K.B."/>
            <person name="Gohl D.M."/>
        </authorList>
    </citation>
    <scope>NUCLEOTIDE SEQUENCE</scope>
    <source>
        <strain evidence="1">Duluth1</strain>
        <tissue evidence="1">Whole animal</tissue>
    </source>
</reference>
<dbReference type="EMBL" id="JAIWYP010000002">
    <property type="protein sequence ID" value="KAH3863612.1"/>
    <property type="molecule type" value="Genomic_DNA"/>
</dbReference>
<evidence type="ECO:0000313" key="1">
    <source>
        <dbReference type="EMBL" id="KAH3863612.1"/>
    </source>
</evidence>
<reference evidence="1" key="2">
    <citation type="submission" date="2020-11" db="EMBL/GenBank/DDBJ databases">
        <authorList>
            <person name="McCartney M.A."/>
            <person name="Auch B."/>
            <person name="Kono T."/>
            <person name="Mallez S."/>
            <person name="Becker A."/>
            <person name="Gohl D.M."/>
            <person name="Silverstein K.A.T."/>
            <person name="Koren S."/>
            <person name="Bechman K.B."/>
            <person name="Herman A."/>
            <person name="Abrahante J.E."/>
            <person name="Garbe J."/>
        </authorList>
    </citation>
    <scope>NUCLEOTIDE SEQUENCE</scope>
    <source>
        <strain evidence="1">Duluth1</strain>
        <tissue evidence="1">Whole animal</tissue>
    </source>
</reference>
<proteinExistence type="predicted"/>
<keyword evidence="2" id="KW-1185">Reference proteome</keyword>